<dbReference type="OrthoDB" id="8451954at2"/>
<keyword evidence="2" id="KW-1185">Reference proteome</keyword>
<proteinExistence type="predicted"/>
<organism evidence="1 2">
    <name type="scientific">Rhizobium grahamii</name>
    <dbReference type="NCBI Taxonomy" id="1120045"/>
    <lineage>
        <taxon>Bacteria</taxon>
        <taxon>Pseudomonadati</taxon>
        <taxon>Pseudomonadota</taxon>
        <taxon>Alphaproteobacteria</taxon>
        <taxon>Hyphomicrobiales</taxon>
        <taxon>Rhizobiaceae</taxon>
        <taxon>Rhizobium/Agrobacterium group</taxon>
        <taxon>Rhizobium</taxon>
    </lineage>
</organism>
<evidence type="ECO:0008006" key="3">
    <source>
        <dbReference type="Google" id="ProtNLM"/>
    </source>
</evidence>
<dbReference type="AlphaFoldDB" id="A0A5Q0CCQ8"/>
<keyword evidence="1" id="KW-0614">Plasmid</keyword>
<dbReference type="KEGG" id="rgr:FZ934_22720"/>
<protein>
    <recommendedName>
        <fullName evidence="3">DUF2188 domain-containing protein</fullName>
    </recommendedName>
</protein>
<gene>
    <name evidence="1" type="ORF">FZ934_22720</name>
</gene>
<dbReference type="RefSeq" id="WP_153273097.1">
    <property type="nucleotide sequence ID" value="NZ_CP043499.1"/>
</dbReference>
<name>A0A5Q0CCQ8_9HYPH</name>
<evidence type="ECO:0000313" key="2">
    <source>
        <dbReference type="Proteomes" id="UP000326881"/>
    </source>
</evidence>
<reference evidence="1 2" key="1">
    <citation type="submission" date="2019-08" db="EMBL/GenBank/DDBJ databases">
        <title>Prosopis cineraria nodule microbiome.</title>
        <authorList>
            <person name="Ali R."/>
            <person name="Chaluvadi S.R."/>
            <person name="Wang X."/>
        </authorList>
    </citation>
    <scope>NUCLEOTIDE SEQUENCE [LARGE SCALE GENOMIC DNA]</scope>
    <source>
        <strain evidence="1 2">BG7</strain>
        <plasmid evidence="1 2">unnamed</plasmid>
    </source>
</reference>
<accession>A0A5Q0CCQ8</accession>
<geneLocation type="plasmid" evidence="1 2">
    <name>unnamed</name>
</geneLocation>
<dbReference type="Proteomes" id="UP000326881">
    <property type="component" value="Plasmid unnamed"/>
</dbReference>
<evidence type="ECO:0000313" key="1">
    <source>
        <dbReference type="EMBL" id="QFY63125.1"/>
    </source>
</evidence>
<dbReference type="EMBL" id="CP043499">
    <property type="protein sequence ID" value="QFY63125.1"/>
    <property type="molecule type" value="Genomic_DNA"/>
</dbReference>
<sequence>MHVTYHVDEHDGGWAYHVDQVWSETFPDHGSALKAARAAASRQGTSDASVLVTYENTSGQWVTELAGNGERVDANVVDN</sequence>